<reference evidence="1 2" key="1">
    <citation type="submission" date="2024-01" db="EMBL/GenBank/DDBJ databases">
        <title>The genomes of 5 underutilized Papilionoideae crops provide insights into root nodulation and disease resistanc.</title>
        <authorList>
            <person name="Jiang F."/>
        </authorList>
    </citation>
    <scope>NUCLEOTIDE SEQUENCE [LARGE SCALE GENOMIC DNA]</scope>
    <source>
        <strain evidence="1">JINMINGXINNONG_FW02</strain>
        <tissue evidence="1">Leaves</tissue>
    </source>
</reference>
<keyword evidence="2" id="KW-1185">Reference proteome</keyword>
<proteinExistence type="predicted"/>
<sequence>MKFYQFCANNMNIKSIWCSPWTKTSILSTSLKSLNTFDLGNLVSLLFTAQGIISRLTRFRARITYRIYGNEKGYLKEQNNDAKVFI</sequence>
<evidence type="ECO:0000313" key="2">
    <source>
        <dbReference type="Proteomes" id="UP001374584"/>
    </source>
</evidence>
<dbReference type="AlphaFoldDB" id="A0AAN9RMY0"/>
<evidence type="ECO:0000313" key="1">
    <source>
        <dbReference type="EMBL" id="KAK7377854.1"/>
    </source>
</evidence>
<dbReference type="Proteomes" id="UP001374584">
    <property type="component" value="Unassembled WGS sequence"/>
</dbReference>
<comment type="caution">
    <text evidence="1">The sequence shown here is derived from an EMBL/GenBank/DDBJ whole genome shotgun (WGS) entry which is preliminary data.</text>
</comment>
<dbReference type="EMBL" id="JAYMYR010000002">
    <property type="protein sequence ID" value="KAK7377854.1"/>
    <property type="molecule type" value="Genomic_DNA"/>
</dbReference>
<organism evidence="1 2">
    <name type="scientific">Phaseolus coccineus</name>
    <name type="common">Scarlet runner bean</name>
    <name type="synonym">Phaseolus multiflorus</name>
    <dbReference type="NCBI Taxonomy" id="3886"/>
    <lineage>
        <taxon>Eukaryota</taxon>
        <taxon>Viridiplantae</taxon>
        <taxon>Streptophyta</taxon>
        <taxon>Embryophyta</taxon>
        <taxon>Tracheophyta</taxon>
        <taxon>Spermatophyta</taxon>
        <taxon>Magnoliopsida</taxon>
        <taxon>eudicotyledons</taxon>
        <taxon>Gunneridae</taxon>
        <taxon>Pentapetalae</taxon>
        <taxon>rosids</taxon>
        <taxon>fabids</taxon>
        <taxon>Fabales</taxon>
        <taxon>Fabaceae</taxon>
        <taxon>Papilionoideae</taxon>
        <taxon>50 kb inversion clade</taxon>
        <taxon>NPAAA clade</taxon>
        <taxon>indigoferoid/millettioid clade</taxon>
        <taxon>Phaseoleae</taxon>
        <taxon>Phaseolus</taxon>
    </lineage>
</organism>
<accession>A0AAN9RMY0</accession>
<name>A0AAN9RMY0_PHACN</name>
<gene>
    <name evidence="1" type="ORF">VNO80_03287</name>
</gene>
<protein>
    <submittedName>
        <fullName evidence="1">Uncharacterized protein</fullName>
    </submittedName>
</protein>